<dbReference type="AlphaFoldDB" id="A0A5K7ZTB9"/>
<dbReference type="EMBL" id="AP021876">
    <property type="protein sequence ID" value="BBO83449.1"/>
    <property type="molecule type" value="Genomic_DNA"/>
</dbReference>
<evidence type="ECO:0000313" key="1">
    <source>
        <dbReference type="EMBL" id="BBO83449.1"/>
    </source>
</evidence>
<dbReference type="InterPro" id="IPR008949">
    <property type="entry name" value="Isoprenoid_synthase_dom_sf"/>
</dbReference>
<dbReference type="Gene3D" id="1.10.600.10">
    <property type="entry name" value="Farnesyl Diphosphate Synthase"/>
    <property type="match status" value="1"/>
</dbReference>
<organism evidence="1 2">
    <name type="scientific">Desulfosarcina ovata subsp. sediminis</name>
    <dbReference type="NCBI Taxonomy" id="885957"/>
    <lineage>
        <taxon>Bacteria</taxon>
        <taxon>Pseudomonadati</taxon>
        <taxon>Thermodesulfobacteriota</taxon>
        <taxon>Desulfobacteria</taxon>
        <taxon>Desulfobacterales</taxon>
        <taxon>Desulfosarcinaceae</taxon>
        <taxon>Desulfosarcina</taxon>
    </lineage>
</organism>
<gene>
    <name evidence="1" type="ORF">DSCO28_40150</name>
</gene>
<accession>A0A5K7ZTB9</accession>
<reference evidence="1 2" key="1">
    <citation type="submission" date="2019-11" db="EMBL/GenBank/DDBJ databases">
        <title>Comparative genomics of hydrocarbon-degrading Desulfosarcina strains.</title>
        <authorList>
            <person name="Watanabe M."/>
            <person name="Kojima H."/>
            <person name="Fukui M."/>
        </authorList>
    </citation>
    <scope>NUCLEOTIDE SEQUENCE [LARGE SCALE GENOMIC DNA]</scope>
    <source>
        <strain evidence="1 2">28bB2T</strain>
    </source>
</reference>
<sequence>MNRGHHHATFLAKAPPLQTLLAELKQGLEQYWTVADQILRPAGVALEPPGRESFAWQKNFFSLLFLYSYQRAGIPSRRRILYAATLQCLRGMVTGCDNLLDDEYKATLETDLPPGGYRFRSVVDIMVSDRVLFQILMDAAGKGDIPIDRVTDAAAASMRTMTRSGRQEAGEEAGIDTILAPDVILESIHHYKTGILFQCPWDIPLTFETITENRLAPLLEGLYRIGMGCQIMDDMVDLAIDVEKRRHNYLVSLIYHDGHAAEKDRLNRIMRTKPASLHASHFPEALHQAATRARLLLEQGLGTLFWPQHRKLIPPAIRFLEKRIGMSALMNEASG</sequence>
<dbReference type="KEGG" id="dov:DSCO28_40150"/>
<protein>
    <recommendedName>
        <fullName evidence="3">Polyprenyl synthetase</fullName>
    </recommendedName>
</protein>
<dbReference type="SUPFAM" id="SSF48576">
    <property type="entry name" value="Terpenoid synthases"/>
    <property type="match status" value="1"/>
</dbReference>
<name>A0A5K7ZTB9_9BACT</name>
<evidence type="ECO:0000313" key="2">
    <source>
        <dbReference type="Proteomes" id="UP000425960"/>
    </source>
</evidence>
<evidence type="ECO:0008006" key="3">
    <source>
        <dbReference type="Google" id="ProtNLM"/>
    </source>
</evidence>
<dbReference type="Proteomes" id="UP000425960">
    <property type="component" value="Chromosome"/>
</dbReference>
<proteinExistence type="predicted"/>